<name>A0ABU2RJ79_9ACTN</name>
<dbReference type="EMBL" id="JAVREX010000005">
    <property type="protein sequence ID" value="MDT0428903.1"/>
    <property type="molecule type" value="Genomic_DNA"/>
</dbReference>
<protein>
    <recommendedName>
        <fullName evidence="5">MmpS family membrane protein</fullName>
    </recommendedName>
</protein>
<reference evidence="4" key="1">
    <citation type="submission" date="2023-07" db="EMBL/GenBank/DDBJ databases">
        <title>30 novel species of actinomycetes from the DSMZ collection.</title>
        <authorList>
            <person name="Nouioui I."/>
        </authorList>
    </citation>
    <scope>NUCLEOTIDE SEQUENCE [LARGE SCALE GENOMIC DNA]</scope>
    <source>
        <strain evidence="4">DSM 41770</strain>
    </source>
</reference>
<sequence>MRRTLTATAFVLAAALLTGCGGGGDEPADESKGNGSAAPESGKPKETGGTAVKEGASHEVTIKVEGTGKSNVMYTLDDSDFAQVDLPWSKTATIAPRGAENEVGRLVLVTPGTTTAADGTLVAAGCSITVDGKTVVENESGAKGKPCSYKLK</sequence>
<dbReference type="RefSeq" id="WP_234460561.1">
    <property type="nucleotide sequence ID" value="NZ_JAVREX010000005.1"/>
</dbReference>
<feature type="chain" id="PRO_5045489167" description="MmpS family membrane protein" evidence="2">
    <location>
        <begin position="24"/>
        <end position="152"/>
    </location>
</feature>
<keyword evidence="2" id="KW-0732">Signal</keyword>
<evidence type="ECO:0000313" key="3">
    <source>
        <dbReference type="EMBL" id="MDT0428903.1"/>
    </source>
</evidence>
<keyword evidence="4" id="KW-1185">Reference proteome</keyword>
<feature type="signal peptide" evidence="2">
    <location>
        <begin position="1"/>
        <end position="23"/>
    </location>
</feature>
<dbReference type="PROSITE" id="PS51257">
    <property type="entry name" value="PROKAR_LIPOPROTEIN"/>
    <property type="match status" value="1"/>
</dbReference>
<evidence type="ECO:0000313" key="4">
    <source>
        <dbReference type="Proteomes" id="UP001183777"/>
    </source>
</evidence>
<accession>A0ABU2RJ79</accession>
<gene>
    <name evidence="3" type="ORF">RM649_14755</name>
</gene>
<dbReference type="InterPro" id="IPR038468">
    <property type="entry name" value="MmpS_C"/>
</dbReference>
<proteinExistence type="predicted"/>
<organism evidence="3 4">
    <name type="scientific">Streptomyces salyersiae</name>
    <dbReference type="NCBI Taxonomy" id="3075530"/>
    <lineage>
        <taxon>Bacteria</taxon>
        <taxon>Bacillati</taxon>
        <taxon>Actinomycetota</taxon>
        <taxon>Actinomycetes</taxon>
        <taxon>Kitasatosporales</taxon>
        <taxon>Streptomycetaceae</taxon>
        <taxon>Streptomyces</taxon>
    </lineage>
</organism>
<feature type="region of interest" description="Disordered" evidence="1">
    <location>
        <begin position="23"/>
        <end position="62"/>
    </location>
</feature>
<dbReference type="Proteomes" id="UP001183777">
    <property type="component" value="Unassembled WGS sequence"/>
</dbReference>
<comment type="caution">
    <text evidence="3">The sequence shown here is derived from an EMBL/GenBank/DDBJ whole genome shotgun (WGS) entry which is preliminary data.</text>
</comment>
<evidence type="ECO:0000256" key="2">
    <source>
        <dbReference type="SAM" id="SignalP"/>
    </source>
</evidence>
<dbReference type="Gene3D" id="2.60.40.2880">
    <property type="entry name" value="MmpS1-5, C-terminal soluble domain"/>
    <property type="match status" value="1"/>
</dbReference>
<evidence type="ECO:0000256" key="1">
    <source>
        <dbReference type="SAM" id="MobiDB-lite"/>
    </source>
</evidence>
<evidence type="ECO:0008006" key="5">
    <source>
        <dbReference type="Google" id="ProtNLM"/>
    </source>
</evidence>